<keyword evidence="2" id="KW-1185">Reference proteome</keyword>
<gene>
    <name evidence="1" type="ORF">AACT_2472</name>
</gene>
<accession>A0A6M8EDF0</accession>
<dbReference type="SUPFAM" id="SSF53756">
    <property type="entry name" value="UDP-Glycosyltransferase/glycogen phosphorylase"/>
    <property type="match status" value="1"/>
</dbReference>
<reference evidence="1 2" key="1">
    <citation type="submission" date="2019-08" db="EMBL/GenBank/DDBJ databases">
        <title>Complete genome sequence of Arcobacter acticola.</title>
        <authorList>
            <person name="Miller W."/>
        </authorList>
    </citation>
    <scope>NUCLEOTIDE SEQUENCE [LARGE SCALE GENOMIC DNA]</scope>
    <source>
        <strain evidence="1 2">KCTC 52212</strain>
    </source>
</reference>
<dbReference type="KEGG" id="paco:AACT_2472"/>
<dbReference type="GO" id="GO:0016757">
    <property type="term" value="F:glycosyltransferase activity"/>
    <property type="evidence" value="ECO:0007669"/>
    <property type="project" value="InterPro"/>
</dbReference>
<dbReference type="AlphaFoldDB" id="A0A6M8EDF0"/>
<evidence type="ECO:0000313" key="2">
    <source>
        <dbReference type="Proteomes" id="UP000503483"/>
    </source>
</evidence>
<organism evidence="1 2">
    <name type="scientific">Arcobacter acticola</name>
    <dbReference type="NCBI Taxonomy" id="1849015"/>
    <lineage>
        <taxon>Bacteria</taxon>
        <taxon>Pseudomonadati</taxon>
        <taxon>Campylobacterota</taxon>
        <taxon>Epsilonproteobacteria</taxon>
        <taxon>Campylobacterales</taxon>
        <taxon>Arcobacteraceae</taxon>
        <taxon>Arcobacter</taxon>
    </lineage>
</organism>
<dbReference type="Gene3D" id="3.40.50.2000">
    <property type="entry name" value="Glycogen Phosphorylase B"/>
    <property type="match status" value="1"/>
</dbReference>
<evidence type="ECO:0000313" key="1">
    <source>
        <dbReference type="EMBL" id="QKE29563.1"/>
    </source>
</evidence>
<protein>
    <submittedName>
        <fullName evidence="1">Uncharacterized protein</fullName>
    </submittedName>
</protein>
<dbReference type="RefSeq" id="WP_172127403.1">
    <property type="nucleotide sequence ID" value="NZ_CP042652.1"/>
</dbReference>
<dbReference type="Pfam" id="PF01075">
    <property type="entry name" value="Glyco_transf_9"/>
    <property type="match status" value="1"/>
</dbReference>
<dbReference type="EMBL" id="CP042652">
    <property type="protein sequence ID" value="QKE29563.1"/>
    <property type="molecule type" value="Genomic_DNA"/>
</dbReference>
<sequence length="420" mass="49178">MIFFRVTQNINIKTTDGTLVNYFRLKVPSNLENETVYITTYDDFKDIKDIFAKVDKDKYFAKTLIEKTVRSIPTFPKELGISNINEFENREKPAYLEFANTKQVDIFKQLKHIEKDEVRFAFIGGLGSSISDIISSCTALRILHKKLNEVYKNIKFDIFIKASNNSFYTRDKEIYETQDYINAVFPLSLTTKKLCEYDYYFDNSFDIGIALGTPLNNVDKWLYKFGIDYKKIDKNEKYNQLDISKYKVSSSLVKKIEDAKIKGKLLLFQPYSANINKSIPQAVAISFLKELLQKADDYIVISTLQIDAKIKEDNYIDLSKESKNLNDFIYIVSCMDKIITTDTSTYHISDAFMVPTVGLFTQNDFEIKSKYYKYLKTIYVKDESKNLSKFIYENESLTFYKFESWKKVKIKQIIKLLDKF</sequence>
<dbReference type="Proteomes" id="UP000503483">
    <property type="component" value="Chromosome"/>
</dbReference>
<dbReference type="InterPro" id="IPR002201">
    <property type="entry name" value="Glyco_trans_9"/>
</dbReference>
<name>A0A6M8EDF0_9BACT</name>
<proteinExistence type="predicted"/>